<gene>
    <name evidence="1" type="ORF">DI556_18935</name>
</gene>
<organism evidence="1 2">
    <name type="scientific">Rhodovulum sulfidophilum</name>
    <name type="common">Rhodobacter sulfidophilus</name>
    <dbReference type="NCBI Taxonomy" id="35806"/>
    <lineage>
        <taxon>Bacteria</taxon>
        <taxon>Pseudomonadati</taxon>
        <taxon>Pseudomonadota</taxon>
        <taxon>Alphaproteobacteria</taxon>
        <taxon>Rhodobacterales</taxon>
        <taxon>Paracoccaceae</taxon>
        <taxon>Rhodovulum</taxon>
    </lineage>
</organism>
<sequence>MASDFPTPSFSAQDALVAVMIGVSASDENMTTLELLSISRMVDTLPVFEGYDRDRIRSVSQTVFDLFAEEDGLEALFGLVRDALPPALQETAYALACDVIAADLHPFQAELRFLLELREEMNIDLLQAAAIEHGSRARHRRLPTQL</sequence>
<name>A0A2W5PWL2_RHOSU</name>
<dbReference type="Gene3D" id="1.10.3680.10">
    <property type="entry name" value="TerB-like"/>
    <property type="match status" value="1"/>
</dbReference>
<comment type="caution">
    <text evidence="1">The sequence shown here is derived from an EMBL/GenBank/DDBJ whole genome shotgun (WGS) entry which is preliminary data.</text>
</comment>
<reference evidence="1 2" key="1">
    <citation type="submission" date="2017-08" db="EMBL/GenBank/DDBJ databases">
        <title>Infants hospitalized years apart are colonized by the same room-sourced microbial strains.</title>
        <authorList>
            <person name="Brooks B."/>
            <person name="Olm M.R."/>
            <person name="Firek B.A."/>
            <person name="Baker R."/>
            <person name="Thomas B.C."/>
            <person name="Morowitz M.J."/>
            <person name="Banfield J.F."/>
        </authorList>
    </citation>
    <scope>NUCLEOTIDE SEQUENCE [LARGE SCALE GENOMIC DNA]</scope>
    <source>
        <strain evidence="1">S2_005_002_R2_34</strain>
    </source>
</reference>
<evidence type="ECO:0000313" key="2">
    <source>
        <dbReference type="Proteomes" id="UP000249185"/>
    </source>
</evidence>
<dbReference type="SUPFAM" id="SSF158682">
    <property type="entry name" value="TerB-like"/>
    <property type="match status" value="1"/>
</dbReference>
<dbReference type="Proteomes" id="UP000249185">
    <property type="component" value="Unassembled WGS sequence"/>
</dbReference>
<evidence type="ECO:0000313" key="1">
    <source>
        <dbReference type="EMBL" id="PZQ46843.1"/>
    </source>
</evidence>
<dbReference type="AlphaFoldDB" id="A0A2W5PWL2"/>
<accession>A0A2W5PWL2</accession>
<dbReference type="EMBL" id="QFPW01000020">
    <property type="protein sequence ID" value="PZQ46843.1"/>
    <property type="molecule type" value="Genomic_DNA"/>
</dbReference>
<protein>
    <submittedName>
        <fullName evidence="1">2-dehydro-3-deoxyphosphooctonate aldolase</fullName>
    </submittedName>
</protein>
<dbReference type="InterPro" id="IPR029024">
    <property type="entry name" value="TerB-like"/>
</dbReference>
<proteinExistence type="predicted"/>
<dbReference type="CDD" id="cd07176">
    <property type="entry name" value="terB"/>
    <property type="match status" value="1"/>
</dbReference>